<evidence type="ECO:0000256" key="2">
    <source>
        <dbReference type="SAM" id="Phobius"/>
    </source>
</evidence>
<feature type="region of interest" description="Disordered" evidence="1">
    <location>
        <begin position="1"/>
        <end position="20"/>
    </location>
</feature>
<feature type="transmembrane region" description="Helical" evidence="2">
    <location>
        <begin position="371"/>
        <end position="392"/>
    </location>
</feature>
<feature type="transmembrane region" description="Helical" evidence="2">
    <location>
        <begin position="336"/>
        <end position="359"/>
    </location>
</feature>
<sequence length="433" mass="48641">MTDTRNTSDENRSSDKARPMTDDIRAHFDDPAYLEKMYRRDKVAFRDSFLKLYPEWKGNLLAESWNERLRYEGEELNWGTSTELWLLLAASLLAGFLAKIPSIFGIDEEYFYQRNIGFIVFPILTAYFTWKNNLRQPRILFLFGTIAASLIFINVFPKTLKSDTLVLSGIHLILFLWSLLGLAFSGNNAFDLGRRLNFLRYNGEWVIMTGLILIAGGLMSAFTIGLFELIGIRIEKFYFDNVAVLGLAAAPIVATYLVSSNPQLVNKVSPAIARIFSPLVLIILVVYLIAIIGTGKNPYTDREFLIFFNLLLLAVIGIIFFSIAESAGKQKNRLTTGVLLGLSVITILINGIALSAILFRISEWGFTPNRTAVLGANLLILGNLVLVTIRLFRVAAGKTELSSVGKVISAYLPLYTLWTIIVTFIFPLIFQFK</sequence>
<name>A0ABP8MCW7_9BACT</name>
<evidence type="ECO:0000313" key="4">
    <source>
        <dbReference type="Proteomes" id="UP001501508"/>
    </source>
</evidence>
<feature type="transmembrane region" description="Helical" evidence="2">
    <location>
        <begin position="205"/>
        <end position="230"/>
    </location>
</feature>
<accession>A0ABP8MCW7</accession>
<feature type="transmembrane region" description="Helical" evidence="2">
    <location>
        <begin position="164"/>
        <end position="185"/>
    </location>
</feature>
<keyword evidence="2" id="KW-0472">Membrane</keyword>
<feature type="transmembrane region" description="Helical" evidence="2">
    <location>
        <begin position="111"/>
        <end position="130"/>
    </location>
</feature>
<gene>
    <name evidence="3" type="ORF">GCM10023091_43420</name>
</gene>
<feature type="transmembrane region" description="Helical" evidence="2">
    <location>
        <begin position="237"/>
        <end position="259"/>
    </location>
</feature>
<organism evidence="3 4">
    <name type="scientific">Ravibacter arvi</name>
    <dbReference type="NCBI Taxonomy" id="2051041"/>
    <lineage>
        <taxon>Bacteria</taxon>
        <taxon>Pseudomonadati</taxon>
        <taxon>Bacteroidota</taxon>
        <taxon>Cytophagia</taxon>
        <taxon>Cytophagales</taxon>
        <taxon>Spirosomataceae</taxon>
        <taxon>Ravibacter</taxon>
    </lineage>
</organism>
<feature type="transmembrane region" description="Helical" evidence="2">
    <location>
        <begin position="304"/>
        <end position="324"/>
    </location>
</feature>
<dbReference type="RefSeq" id="WP_345033087.1">
    <property type="nucleotide sequence ID" value="NZ_BAABEY010000036.1"/>
</dbReference>
<keyword evidence="2" id="KW-0812">Transmembrane</keyword>
<feature type="transmembrane region" description="Helical" evidence="2">
    <location>
        <begin position="412"/>
        <end position="430"/>
    </location>
</feature>
<feature type="transmembrane region" description="Helical" evidence="2">
    <location>
        <begin position="136"/>
        <end position="157"/>
    </location>
</feature>
<dbReference type="EMBL" id="BAABEY010000036">
    <property type="protein sequence ID" value="GAA4447836.1"/>
    <property type="molecule type" value="Genomic_DNA"/>
</dbReference>
<feature type="transmembrane region" description="Helical" evidence="2">
    <location>
        <begin position="84"/>
        <end position="104"/>
    </location>
</feature>
<protein>
    <submittedName>
        <fullName evidence="3">DUF4153 domain-containing protein</fullName>
    </submittedName>
</protein>
<reference evidence="4" key="1">
    <citation type="journal article" date="2019" name="Int. J. Syst. Evol. Microbiol.">
        <title>The Global Catalogue of Microorganisms (GCM) 10K type strain sequencing project: providing services to taxonomists for standard genome sequencing and annotation.</title>
        <authorList>
            <consortium name="The Broad Institute Genomics Platform"/>
            <consortium name="The Broad Institute Genome Sequencing Center for Infectious Disease"/>
            <person name="Wu L."/>
            <person name="Ma J."/>
        </authorList>
    </citation>
    <scope>NUCLEOTIDE SEQUENCE [LARGE SCALE GENOMIC DNA]</scope>
    <source>
        <strain evidence="4">JCM 31920</strain>
    </source>
</reference>
<evidence type="ECO:0000256" key="1">
    <source>
        <dbReference type="SAM" id="MobiDB-lite"/>
    </source>
</evidence>
<keyword evidence="4" id="KW-1185">Reference proteome</keyword>
<proteinExistence type="predicted"/>
<keyword evidence="2" id="KW-1133">Transmembrane helix</keyword>
<comment type="caution">
    <text evidence="3">The sequence shown here is derived from an EMBL/GenBank/DDBJ whole genome shotgun (WGS) entry which is preliminary data.</text>
</comment>
<feature type="transmembrane region" description="Helical" evidence="2">
    <location>
        <begin position="271"/>
        <end position="292"/>
    </location>
</feature>
<evidence type="ECO:0000313" key="3">
    <source>
        <dbReference type="EMBL" id="GAA4447836.1"/>
    </source>
</evidence>
<dbReference type="Proteomes" id="UP001501508">
    <property type="component" value="Unassembled WGS sequence"/>
</dbReference>